<dbReference type="EMBL" id="PKPP01004340">
    <property type="protein sequence ID" value="PWA64840.1"/>
    <property type="molecule type" value="Genomic_DNA"/>
</dbReference>
<dbReference type="Gene3D" id="3.40.50.300">
    <property type="entry name" value="P-loop containing nucleotide triphosphate hydrolases"/>
    <property type="match status" value="1"/>
</dbReference>
<evidence type="ECO:0000259" key="1">
    <source>
        <dbReference type="Pfam" id="PF13086"/>
    </source>
</evidence>
<dbReference type="AlphaFoldDB" id="A0A2U1MUB6"/>
<evidence type="ECO:0000313" key="3">
    <source>
        <dbReference type="EMBL" id="PWA64840.1"/>
    </source>
</evidence>
<comment type="caution">
    <text evidence="3">The sequence shown here is derived from an EMBL/GenBank/DDBJ whole genome shotgun (WGS) entry which is preliminary data.</text>
</comment>
<keyword evidence="3" id="KW-0378">Hydrolase</keyword>
<dbReference type="SUPFAM" id="SSF52540">
    <property type="entry name" value="P-loop containing nucleoside triphosphate hydrolases"/>
    <property type="match status" value="1"/>
</dbReference>
<gene>
    <name evidence="3" type="ORF">CTI12_AA338050</name>
</gene>
<proteinExistence type="predicted"/>
<protein>
    <submittedName>
        <fullName evidence="3">RecBCD enzyme subunit RecB, P-loop containing nucleoside triphosphate hydrolase</fullName>
    </submittedName>
</protein>
<dbReference type="InterPro" id="IPR041677">
    <property type="entry name" value="DNA2/NAM7_AAA_11"/>
</dbReference>
<accession>A0A2U1MUB6</accession>
<dbReference type="PANTHER" id="PTHR10887">
    <property type="entry name" value="DNA2/NAM7 HELICASE FAMILY"/>
    <property type="match status" value="1"/>
</dbReference>
<dbReference type="OrthoDB" id="3156807at2759"/>
<dbReference type="GO" id="GO:0016787">
    <property type="term" value="F:hydrolase activity"/>
    <property type="evidence" value="ECO:0007669"/>
    <property type="project" value="UniProtKB-KW"/>
</dbReference>
<sequence>MGSPKSTVYITLSSSSSDSISLFYDSSNSESSSDENLTQILQRCEFQQYDSTTSENLNYDDPPISDEVIEAVPLQIILPTEPAPANNPGLPLPVPFDQRIPITPAKKHEFTKLILSWSLDDIFNKDLFKNKVENIPLTFESEDQYFGSFAYPLLEETRAELASSIEIMHRAPFADILSINKSKSGENRVYDVTVGHWGNQFIERDTLLGDLLLLVEEKPESVSELKRVERTWALSVVKSNEGDDGTSLKVKASQSIKFQDGLFAVYVMNITTQKRIWNSLHVHRNLNIIKEVLYSESKVKEKCNVCSFGYDGMVSLKLDPHLLLNLNESQRKAIMTVLCKTQCGHISSVEQIWGPPRTGKTMTVSVLIVILLQMKHRTLTCAPTNVAIVELASRVLNLARELFKTATASGNYLFSVGDLLLFGKREILKVSTDIEEIYLEHRIERLAECLGPVTGWKHCIRSMSDLLENCVSKYYNFIETEFLKDKLRNENEGKRSMLEIKSFIEFVQERFISFAPPLRRCIRTFCTHVPISFMGEYNFQNMIFLMDSLSSLEYLLFPKNLVSEELEDIFNSKPLQDDVVVSCLSLLKTLQISLEGLPLPCFSNKYAIKQFCFERASVIFCTTSSSYKLNAVSMEPLNIMSSMKLLS</sequence>
<evidence type="ECO:0000259" key="2">
    <source>
        <dbReference type="Pfam" id="PF20073"/>
    </source>
</evidence>
<dbReference type="Proteomes" id="UP000245207">
    <property type="component" value="Unassembled WGS sequence"/>
</dbReference>
<organism evidence="3 4">
    <name type="scientific">Artemisia annua</name>
    <name type="common">Sweet wormwood</name>
    <dbReference type="NCBI Taxonomy" id="35608"/>
    <lineage>
        <taxon>Eukaryota</taxon>
        <taxon>Viridiplantae</taxon>
        <taxon>Streptophyta</taxon>
        <taxon>Embryophyta</taxon>
        <taxon>Tracheophyta</taxon>
        <taxon>Spermatophyta</taxon>
        <taxon>Magnoliopsida</taxon>
        <taxon>eudicotyledons</taxon>
        <taxon>Gunneridae</taxon>
        <taxon>Pentapetalae</taxon>
        <taxon>asterids</taxon>
        <taxon>campanulids</taxon>
        <taxon>Asterales</taxon>
        <taxon>Asteraceae</taxon>
        <taxon>Asteroideae</taxon>
        <taxon>Anthemideae</taxon>
        <taxon>Artemisiinae</taxon>
        <taxon>Artemisia</taxon>
    </lineage>
</organism>
<feature type="domain" description="DUF6469" evidence="2">
    <location>
        <begin position="172"/>
        <end position="286"/>
    </location>
</feature>
<dbReference type="GO" id="GO:0004386">
    <property type="term" value="F:helicase activity"/>
    <property type="evidence" value="ECO:0007669"/>
    <property type="project" value="InterPro"/>
</dbReference>
<keyword evidence="4" id="KW-1185">Reference proteome</keyword>
<dbReference type="InterPro" id="IPR027417">
    <property type="entry name" value="P-loop_NTPase"/>
</dbReference>
<reference evidence="3 4" key="1">
    <citation type="journal article" date="2018" name="Mol. Plant">
        <title>The genome of Artemisia annua provides insight into the evolution of Asteraceae family and artemisinin biosynthesis.</title>
        <authorList>
            <person name="Shen Q."/>
            <person name="Zhang L."/>
            <person name="Liao Z."/>
            <person name="Wang S."/>
            <person name="Yan T."/>
            <person name="Shi P."/>
            <person name="Liu M."/>
            <person name="Fu X."/>
            <person name="Pan Q."/>
            <person name="Wang Y."/>
            <person name="Lv Z."/>
            <person name="Lu X."/>
            <person name="Zhang F."/>
            <person name="Jiang W."/>
            <person name="Ma Y."/>
            <person name="Chen M."/>
            <person name="Hao X."/>
            <person name="Li L."/>
            <person name="Tang Y."/>
            <person name="Lv G."/>
            <person name="Zhou Y."/>
            <person name="Sun X."/>
            <person name="Brodelius P.E."/>
            <person name="Rose J.K.C."/>
            <person name="Tang K."/>
        </authorList>
    </citation>
    <scope>NUCLEOTIDE SEQUENCE [LARGE SCALE GENOMIC DNA]</scope>
    <source>
        <strain evidence="4">cv. Huhao1</strain>
        <tissue evidence="3">Leaf</tissue>
    </source>
</reference>
<dbReference type="PANTHER" id="PTHR10887:SF515">
    <property type="entry name" value="P-LOOP CONTAINING NUCLEOSIDE TRIPHOSPHATE HYDROLASES SUPERFAMILY PROTEIN"/>
    <property type="match status" value="1"/>
</dbReference>
<dbReference type="InterPro" id="IPR045055">
    <property type="entry name" value="DNA2/NAM7-like"/>
</dbReference>
<dbReference type="STRING" id="35608.A0A2U1MUB6"/>
<dbReference type="Pfam" id="PF20073">
    <property type="entry name" value="DUF6469"/>
    <property type="match status" value="1"/>
</dbReference>
<dbReference type="InterPro" id="IPR045529">
    <property type="entry name" value="DUF6469"/>
</dbReference>
<evidence type="ECO:0000313" key="4">
    <source>
        <dbReference type="Proteomes" id="UP000245207"/>
    </source>
</evidence>
<feature type="domain" description="DNA2/NAM7 helicase helicase" evidence="1">
    <location>
        <begin position="325"/>
        <end position="476"/>
    </location>
</feature>
<name>A0A2U1MUB6_ARTAN</name>
<dbReference type="Pfam" id="PF13086">
    <property type="entry name" value="AAA_11"/>
    <property type="match status" value="1"/>
</dbReference>